<feature type="domain" description="RCK N-terminal" evidence="10">
    <location>
        <begin position="432"/>
        <end position="554"/>
    </location>
</feature>
<dbReference type="GO" id="GO:1902600">
    <property type="term" value="P:proton transmembrane transport"/>
    <property type="evidence" value="ECO:0007669"/>
    <property type="project" value="InterPro"/>
</dbReference>
<keyword evidence="3" id="KW-0813">Transport</keyword>
<feature type="transmembrane region" description="Helical" evidence="9">
    <location>
        <begin position="6"/>
        <end position="26"/>
    </location>
</feature>
<dbReference type="EMBL" id="QANS01000001">
    <property type="protein sequence ID" value="PTU32651.1"/>
    <property type="molecule type" value="Genomic_DNA"/>
</dbReference>
<dbReference type="GO" id="GO:0015297">
    <property type="term" value="F:antiporter activity"/>
    <property type="evidence" value="ECO:0007669"/>
    <property type="project" value="UniProtKB-KW"/>
</dbReference>
<dbReference type="NCBIfam" id="NF007950">
    <property type="entry name" value="PRK10669.1"/>
    <property type="match status" value="1"/>
</dbReference>
<evidence type="ECO:0000256" key="7">
    <source>
        <dbReference type="ARBA" id="ARBA00023065"/>
    </source>
</evidence>
<feature type="transmembrane region" description="Helical" evidence="9">
    <location>
        <begin position="376"/>
        <end position="395"/>
    </location>
</feature>
<keyword evidence="12" id="KW-1185">Reference proteome</keyword>
<dbReference type="GO" id="GO:0006813">
    <property type="term" value="P:potassium ion transport"/>
    <property type="evidence" value="ECO:0007669"/>
    <property type="project" value="InterPro"/>
</dbReference>
<keyword evidence="7" id="KW-0406">Ion transport</keyword>
<evidence type="ECO:0000256" key="9">
    <source>
        <dbReference type="SAM" id="Phobius"/>
    </source>
</evidence>
<sequence length="576" mass="61499">MSHETQLISTLAVALALALFGGVLAVRLKMPPLIGYLVAGIVVGPFTPGFVADKGLAAQLSEIGVILLMFGVGMHFSIRDLIEVRRIAIPGAIVQILVATAIGVGIADYWGWSFAAGLCFGLSLSVASTVVLLRALEQIGKLDSLNGRIAIGWLVVEDLAMVIALVLLPVAVEFMGTPGVASTGTTMADLVAPLQHLAIVIGKIGLFFVLMYVVGLRVFPWIFAQIAHTGFRELLTLFVIGSSLGIAYGSAELFGVSFALGAFFAGVVINESKLSSRVAAESVPLQNIFTVLFFVSVGMLFDPSILVNQPLQVLAVLGVIVVGKSAAAVMIVLLFGYPLKTALMVAVSLAQIGEFSFILAALGVQLKILTPEAQSLILSGALLSIALNPVLFKLIPPIERLVARHKSLAWLGRLGQARITLSDTEQVIPELHDHVVLVGYGRVGRALTKILRQQDVPLIVIDNNREHVARLRKKRITAISGDAAVGDFLTQARLPQAKLLVLAVSDGFHARRILEAARKIYPNVDTVVRTHSEEEQAFLERDGVGIALMAEQVMAGEMAKRVLGIYRLSGLLSEAR</sequence>
<reference evidence="11 12" key="1">
    <citation type="submission" date="2018-04" db="EMBL/GenBank/DDBJ databases">
        <title>Novel species isolated from glacier.</title>
        <authorList>
            <person name="Liu Q."/>
            <person name="Xin Y.-H."/>
        </authorList>
    </citation>
    <scope>NUCLEOTIDE SEQUENCE [LARGE SCALE GENOMIC DNA]</scope>
    <source>
        <strain evidence="11 12">GT1R17</strain>
    </source>
</reference>
<name>A0A2T5MJ96_9GAMM</name>
<dbReference type="PROSITE" id="PS51201">
    <property type="entry name" value="RCK_N"/>
    <property type="match status" value="1"/>
</dbReference>
<evidence type="ECO:0000256" key="5">
    <source>
        <dbReference type="ARBA" id="ARBA00022692"/>
    </source>
</evidence>
<keyword evidence="5 9" id="KW-0812">Transmembrane</keyword>
<accession>A0A2T5MJ96</accession>
<feature type="transmembrane region" description="Helical" evidence="9">
    <location>
        <begin position="231"/>
        <end position="248"/>
    </location>
</feature>
<dbReference type="GO" id="GO:0016020">
    <property type="term" value="C:membrane"/>
    <property type="evidence" value="ECO:0007669"/>
    <property type="project" value="UniProtKB-SubCell"/>
</dbReference>
<feature type="transmembrane region" description="Helical" evidence="9">
    <location>
        <begin position="197"/>
        <end position="219"/>
    </location>
</feature>
<comment type="subcellular location">
    <subcellularLocation>
        <location evidence="1">Membrane</location>
        <topology evidence="1">Multi-pass membrane protein</topology>
    </subcellularLocation>
</comment>
<comment type="caution">
    <text evidence="11">The sequence shown here is derived from an EMBL/GenBank/DDBJ whole genome shotgun (WGS) entry which is preliminary data.</text>
</comment>
<dbReference type="InterPro" id="IPR003148">
    <property type="entry name" value="RCK_N"/>
</dbReference>
<protein>
    <submittedName>
        <fullName evidence="11">Kef family K(+) transporter</fullName>
    </submittedName>
</protein>
<dbReference type="Pfam" id="PF02254">
    <property type="entry name" value="TrkA_N"/>
    <property type="match status" value="1"/>
</dbReference>
<evidence type="ECO:0000256" key="3">
    <source>
        <dbReference type="ARBA" id="ARBA00022448"/>
    </source>
</evidence>
<dbReference type="InterPro" id="IPR006153">
    <property type="entry name" value="Cation/H_exchanger_TM"/>
</dbReference>
<dbReference type="SUPFAM" id="SSF51735">
    <property type="entry name" value="NAD(P)-binding Rossmann-fold domains"/>
    <property type="match status" value="1"/>
</dbReference>
<evidence type="ECO:0000256" key="2">
    <source>
        <dbReference type="ARBA" id="ARBA00005551"/>
    </source>
</evidence>
<feature type="transmembrane region" description="Helical" evidence="9">
    <location>
        <begin position="112"/>
        <end position="136"/>
    </location>
</feature>
<evidence type="ECO:0000313" key="12">
    <source>
        <dbReference type="Proteomes" id="UP000244248"/>
    </source>
</evidence>
<dbReference type="RefSeq" id="WP_107938360.1">
    <property type="nucleotide sequence ID" value="NZ_QANS01000001.1"/>
</dbReference>
<dbReference type="PANTHER" id="PTHR42751">
    <property type="entry name" value="SODIUM/HYDROGEN EXCHANGER FAMILY/TRKA DOMAIN PROTEIN"/>
    <property type="match status" value="1"/>
</dbReference>
<comment type="similarity">
    <text evidence="2">Belongs to the monovalent cation:proton antiporter 2 (CPA2) transporter (TC 2.A.37) family.</text>
</comment>
<feature type="transmembrane region" description="Helical" evidence="9">
    <location>
        <begin position="148"/>
        <end position="172"/>
    </location>
</feature>
<evidence type="ECO:0000313" key="11">
    <source>
        <dbReference type="EMBL" id="PTU32651.1"/>
    </source>
</evidence>
<evidence type="ECO:0000256" key="8">
    <source>
        <dbReference type="ARBA" id="ARBA00023136"/>
    </source>
</evidence>
<dbReference type="Pfam" id="PF00999">
    <property type="entry name" value="Na_H_Exchanger"/>
    <property type="match status" value="1"/>
</dbReference>
<feature type="transmembrane region" description="Helical" evidence="9">
    <location>
        <begin position="313"/>
        <end position="335"/>
    </location>
</feature>
<evidence type="ECO:0000256" key="4">
    <source>
        <dbReference type="ARBA" id="ARBA00022449"/>
    </source>
</evidence>
<dbReference type="Proteomes" id="UP000244248">
    <property type="component" value="Unassembled WGS sequence"/>
</dbReference>
<dbReference type="InterPro" id="IPR038770">
    <property type="entry name" value="Na+/solute_symporter_sf"/>
</dbReference>
<dbReference type="AlphaFoldDB" id="A0A2T5MJ96"/>
<gene>
    <name evidence="11" type="ORF">CJD38_00565</name>
</gene>
<dbReference type="OrthoDB" id="3418949at2"/>
<feature type="transmembrane region" description="Helical" evidence="9">
    <location>
        <begin position="283"/>
        <end position="301"/>
    </location>
</feature>
<organism evidence="11 12">
    <name type="scientific">Stenotrophobium rhamnosiphilum</name>
    <dbReference type="NCBI Taxonomy" id="2029166"/>
    <lineage>
        <taxon>Bacteria</taxon>
        <taxon>Pseudomonadati</taxon>
        <taxon>Pseudomonadota</taxon>
        <taxon>Gammaproteobacteria</taxon>
        <taxon>Nevskiales</taxon>
        <taxon>Nevskiaceae</taxon>
        <taxon>Stenotrophobium</taxon>
    </lineage>
</organism>
<feature type="transmembrane region" description="Helical" evidence="9">
    <location>
        <begin position="33"/>
        <end position="51"/>
    </location>
</feature>
<dbReference type="Gene3D" id="3.40.50.720">
    <property type="entry name" value="NAD(P)-binding Rossmann-like Domain"/>
    <property type="match status" value="1"/>
</dbReference>
<evidence type="ECO:0000256" key="1">
    <source>
        <dbReference type="ARBA" id="ARBA00004141"/>
    </source>
</evidence>
<proteinExistence type="inferred from homology"/>
<dbReference type="InterPro" id="IPR036291">
    <property type="entry name" value="NAD(P)-bd_dom_sf"/>
</dbReference>
<keyword evidence="8 9" id="KW-0472">Membrane</keyword>
<evidence type="ECO:0000259" key="10">
    <source>
        <dbReference type="PROSITE" id="PS51201"/>
    </source>
</evidence>
<evidence type="ECO:0000256" key="6">
    <source>
        <dbReference type="ARBA" id="ARBA00022989"/>
    </source>
</evidence>
<keyword evidence="4" id="KW-0050">Antiport</keyword>
<dbReference type="Gene3D" id="1.20.1530.20">
    <property type="match status" value="1"/>
</dbReference>
<keyword evidence="6 9" id="KW-1133">Transmembrane helix</keyword>
<feature type="transmembrane region" description="Helical" evidence="9">
    <location>
        <begin position="342"/>
        <end position="364"/>
    </location>
</feature>
<dbReference type="PANTHER" id="PTHR42751:SF1">
    <property type="entry name" value="CATION_PROTON ANTIPORTER YBAL-RELATED"/>
    <property type="match status" value="1"/>
</dbReference>
<feature type="transmembrane region" description="Helical" evidence="9">
    <location>
        <begin position="57"/>
        <end position="76"/>
    </location>
</feature>
<feature type="transmembrane region" description="Helical" evidence="9">
    <location>
        <begin position="88"/>
        <end position="106"/>
    </location>
</feature>